<accession>A0A921QMF5</accession>
<name>A0A921QMF5_SORBI</name>
<dbReference type="CDD" id="cd02892">
    <property type="entry name" value="SQCY_1"/>
    <property type="match status" value="1"/>
</dbReference>
<evidence type="ECO:0000256" key="3">
    <source>
        <dbReference type="RuleBase" id="RU362003"/>
    </source>
</evidence>
<gene>
    <name evidence="6" type="ORF">BDA96_07G096600</name>
</gene>
<evidence type="ECO:0000313" key="6">
    <source>
        <dbReference type="EMBL" id="KAG0523116.1"/>
    </source>
</evidence>
<evidence type="ECO:0000313" key="7">
    <source>
        <dbReference type="Proteomes" id="UP000807115"/>
    </source>
</evidence>
<dbReference type="Pfam" id="PF13249">
    <property type="entry name" value="SQHop_cyclase_N"/>
    <property type="match status" value="1"/>
</dbReference>
<organism evidence="6 7">
    <name type="scientific">Sorghum bicolor</name>
    <name type="common">Sorghum</name>
    <name type="synonym">Sorghum vulgare</name>
    <dbReference type="NCBI Taxonomy" id="4558"/>
    <lineage>
        <taxon>Eukaryota</taxon>
        <taxon>Viridiplantae</taxon>
        <taxon>Streptophyta</taxon>
        <taxon>Embryophyta</taxon>
        <taxon>Tracheophyta</taxon>
        <taxon>Spermatophyta</taxon>
        <taxon>Magnoliopsida</taxon>
        <taxon>Liliopsida</taxon>
        <taxon>Poales</taxon>
        <taxon>Poaceae</taxon>
        <taxon>PACMAD clade</taxon>
        <taxon>Panicoideae</taxon>
        <taxon>Andropogonodae</taxon>
        <taxon>Andropogoneae</taxon>
        <taxon>Sorghinae</taxon>
        <taxon>Sorghum</taxon>
    </lineage>
</organism>
<protein>
    <recommendedName>
        <fullName evidence="3">Terpene cyclase/mutase family member</fullName>
        <ecNumber evidence="3">5.4.99.-</ecNumber>
    </recommendedName>
</protein>
<keyword evidence="2" id="KW-0677">Repeat</keyword>
<sequence>MWRLKVAEGAGPWLKSSNNFRGRAVWEFDPELGTPEERAEVERARREFTERRFQKRESSDLLLRLQYAKHKHLQVDPPPAKLAENEEVTEDIILAALRRALAQHSSLQADDGCWPADYSGLLFIMPLLVFALYTTGSLNTVLSKEHQREIRRYIYNHQNEDGGWGKQVLGPSTMFGSCLNYVALRLIGEDCTNVALTKGREWILSHGSATAIPQWGKIWFSVMGLYDWSGNNPVIPELWLLPYFLPIHPGRFWILCRMVYLPMAYLFGKKFVGEVTPTILELRSELYSVPYSEVDWKKARDTCAKALDMICCWAENPNSDAFKQHLPRIYDMLWLAEDGMKAQVYDGCTTWETAFIVQAFCSTGLVNEISSTLRKAHEFIKCSQISENHLDYKSYYRHASKGSWTLSTADNGCSISDCTAEALKALLLLSKISPDLVGEPIKGESLYDAVDCLLSFVNNDGSFSAYECKRTTPLLEVLNPSESFRNIIVDYPCVECTSSVLQALIMFRDLDHVYRKEEIGNCIERASRFIEKEQRKDGSWFGSWGICFTYGTFFAIKGLALSGRTYENSDAIRKACSFLLSKQLHTGGWGETYLSSETAEYVEASRPHAVNTAWAMLTLVYGGQEHVGCFNSSIFFNYGNYRNLYPIWALGEFRRRLLERKK</sequence>
<feature type="domain" description="Squalene cyclase N-terminal" evidence="5">
    <location>
        <begin position="99"/>
        <end position="315"/>
    </location>
</feature>
<dbReference type="EMBL" id="CM027686">
    <property type="protein sequence ID" value="KAG0523116.1"/>
    <property type="molecule type" value="Genomic_DNA"/>
</dbReference>
<dbReference type="InterPro" id="IPR032697">
    <property type="entry name" value="SQ_cyclase_N"/>
</dbReference>
<dbReference type="SUPFAM" id="SSF48239">
    <property type="entry name" value="Terpenoid cyclases/Protein prenyltransferases"/>
    <property type="match status" value="2"/>
</dbReference>
<dbReference type="EC" id="5.4.99.-" evidence="3"/>
<feature type="domain" description="Squalene cyclase C-terminal" evidence="4">
    <location>
        <begin position="350"/>
        <end position="625"/>
    </location>
</feature>
<dbReference type="InterPro" id="IPR008930">
    <property type="entry name" value="Terpenoid_cyclase/PrenylTrfase"/>
</dbReference>
<dbReference type="Proteomes" id="UP000807115">
    <property type="component" value="Chromosome 7"/>
</dbReference>
<evidence type="ECO:0000259" key="4">
    <source>
        <dbReference type="Pfam" id="PF13243"/>
    </source>
</evidence>
<comment type="similarity">
    <text evidence="1 3">Belongs to the terpene cyclase/mutase family.</text>
</comment>
<dbReference type="InterPro" id="IPR002365">
    <property type="entry name" value="Terpene_synthase_CS"/>
</dbReference>
<dbReference type="PANTHER" id="PTHR11764">
    <property type="entry name" value="TERPENE CYCLASE/MUTASE FAMILY MEMBER"/>
    <property type="match status" value="1"/>
</dbReference>
<reference evidence="6" key="1">
    <citation type="journal article" date="2019" name="BMC Genomics">
        <title>A new reference genome for Sorghum bicolor reveals high levels of sequence similarity between sweet and grain genotypes: implications for the genetics of sugar metabolism.</title>
        <authorList>
            <person name="Cooper E.A."/>
            <person name="Brenton Z.W."/>
            <person name="Flinn B.S."/>
            <person name="Jenkins J."/>
            <person name="Shu S."/>
            <person name="Flowers D."/>
            <person name="Luo F."/>
            <person name="Wang Y."/>
            <person name="Xia P."/>
            <person name="Barry K."/>
            <person name="Daum C."/>
            <person name="Lipzen A."/>
            <person name="Yoshinaga Y."/>
            <person name="Schmutz J."/>
            <person name="Saski C."/>
            <person name="Vermerris W."/>
            <person name="Kresovich S."/>
        </authorList>
    </citation>
    <scope>NUCLEOTIDE SEQUENCE</scope>
</reference>
<dbReference type="NCBIfam" id="TIGR01787">
    <property type="entry name" value="squalene_cyclas"/>
    <property type="match status" value="1"/>
</dbReference>
<comment type="caution">
    <text evidence="6">The sequence shown here is derived from an EMBL/GenBank/DDBJ whole genome shotgun (WGS) entry which is preliminary data.</text>
</comment>
<dbReference type="Gene3D" id="1.50.10.20">
    <property type="match status" value="2"/>
</dbReference>
<dbReference type="Pfam" id="PF13243">
    <property type="entry name" value="SQHop_cyclase_C"/>
    <property type="match status" value="1"/>
</dbReference>
<dbReference type="InterPro" id="IPR032696">
    <property type="entry name" value="SQ_cyclase_C"/>
</dbReference>
<dbReference type="AlphaFoldDB" id="A0A921QMF5"/>
<evidence type="ECO:0000256" key="1">
    <source>
        <dbReference type="ARBA" id="ARBA00009755"/>
    </source>
</evidence>
<evidence type="ECO:0000256" key="2">
    <source>
        <dbReference type="ARBA" id="ARBA00022737"/>
    </source>
</evidence>
<dbReference type="GO" id="GO:0016104">
    <property type="term" value="P:triterpenoid biosynthetic process"/>
    <property type="evidence" value="ECO:0007669"/>
    <property type="project" value="InterPro"/>
</dbReference>
<dbReference type="InterPro" id="IPR018333">
    <property type="entry name" value="Squalene_cyclase"/>
</dbReference>
<proteinExistence type="inferred from homology"/>
<keyword evidence="3" id="KW-0413">Isomerase</keyword>
<dbReference type="PANTHER" id="PTHR11764:SF39">
    <property type="entry name" value="TERPENE CYCLASE_MUTASE FAMILY MEMBER"/>
    <property type="match status" value="1"/>
</dbReference>
<reference evidence="6" key="2">
    <citation type="submission" date="2020-10" db="EMBL/GenBank/DDBJ databases">
        <authorList>
            <person name="Cooper E.A."/>
            <person name="Brenton Z.W."/>
            <person name="Flinn B.S."/>
            <person name="Jenkins J."/>
            <person name="Shu S."/>
            <person name="Flowers D."/>
            <person name="Luo F."/>
            <person name="Wang Y."/>
            <person name="Xia P."/>
            <person name="Barry K."/>
            <person name="Daum C."/>
            <person name="Lipzen A."/>
            <person name="Yoshinaga Y."/>
            <person name="Schmutz J."/>
            <person name="Saski C."/>
            <person name="Vermerris W."/>
            <person name="Kresovich S."/>
        </authorList>
    </citation>
    <scope>NUCLEOTIDE SEQUENCE</scope>
</reference>
<dbReference type="GO" id="GO:0016866">
    <property type="term" value="F:intramolecular transferase activity"/>
    <property type="evidence" value="ECO:0007669"/>
    <property type="project" value="InterPro"/>
</dbReference>
<dbReference type="GO" id="GO:0005811">
    <property type="term" value="C:lipid droplet"/>
    <property type="evidence" value="ECO:0007669"/>
    <property type="project" value="InterPro"/>
</dbReference>
<evidence type="ECO:0000259" key="5">
    <source>
        <dbReference type="Pfam" id="PF13249"/>
    </source>
</evidence>
<dbReference type="PROSITE" id="PS01074">
    <property type="entry name" value="TERPENE_SYNTHASES"/>
    <property type="match status" value="1"/>
</dbReference>